<dbReference type="Gene3D" id="2.60.120.10">
    <property type="entry name" value="Jelly Rolls"/>
    <property type="match status" value="1"/>
</dbReference>
<dbReference type="InterPro" id="IPR018490">
    <property type="entry name" value="cNMP-bd_dom_sf"/>
</dbReference>
<dbReference type="InterPro" id="IPR000595">
    <property type="entry name" value="cNMP-bd_dom"/>
</dbReference>
<dbReference type="InterPro" id="IPR050397">
    <property type="entry name" value="Env_Response_Regulators"/>
</dbReference>
<evidence type="ECO:0000259" key="1">
    <source>
        <dbReference type="PROSITE" id="PS50042"/>
    </source>
</evidence>
<dbReference type="Pfam" id="PF00027">
    <property type="entry name" value="cNMP_binding"/>
    <property type="match status" value="1"/>
</dbReference>
<name>A0A3B1C4B7_9ZZZZ</name>
<protein>
    <recommendedName>
        <fullName evidence="1">Cyclic nucleotide-binding domain-containing protein</fullName>
    </recommendedName>
</protein>
<sequence>MVELGLLKKIDVLSGLADRDLEDFGKHLTPVHLDKGYCLFYRNDQSSGLYFLSKGSLQIIIDNEANKEIIVYTIIEGDIVGEMTLFDSSARSATVVALEECRLHKIRSSKFIELMGVYPAIAINLSRILVDRLHAANDMIERLGMMDGSQKVAHYLKALIMREGELKNAWYCLPKKPTYRHISQRLGVSEKTVYRTVQSMLKEGNIDIKGRKLMVKQVFLDNIH</sequence>
<dbReference type="InterPro" id="IPR036390">
    <property type="entry name" value="WH_DNA-bd_sf"/>
</dbReference>
<proteinExistence type="predicted"/>
<dbReference type="InterPro" id="IPR014710">
    <property type="entry name" value="RmlC-like_jellyroll"/>
</dbReference>
<reference evidence="2" key="1">
    <citation type="submission" date="2018-06" db="EMBL/GenBank/DDBJ databases">
        <authorList>
            <person name="Zhirakovskaya E."/>
        </authorList>
    </citation>
    <scope>NUCLEOTIDE SEQUENCE</scope>
</reference>
<dbReference type="SMART" id="SM00100">
    <property type="entry name" value="cNMP"/>
    <property type="match status" value="1"/>
</dbReference>
<dbReference type="GO" id="GO:0003700">
    <property type="term" value="F:DNA-binding transcription factor activity"/>
    <property type="evidence" value="ECO:0007669"/>
    <property type="project" value="TreeGrafter"/>
</dbReference>
<dbReference type="AlphaFoldDB" id="A0A3B1C4B7"/>
<accession>A0A3B1C4B7</accession>
<dbReference type="CDD" id="cd00038">
    <property type="entry name" value="CAP_ED"/>
    <property type="match status" value="1"/>
</dbReference>
<dbReference type="GO" id="GO:0005829">
    <property type="term" value="C:cytosol"/>
    <property type="evidence" value="ECO:0007669"/>
    <property type="project" value="TreeGrafter"/>
</dbReference>
<dbReference type="EMBL" id="UOGA01000296">
    <property type="protein sequence ID" value="VAX25356.1"/>
    <property type="molecule type" value="Genomic_DNA"/>
</dbReference>
<gene>
    <name evidence="2" type="ORF">MNBD_NITROSPINAE04-939</name>
</gene>
<feature type="domain" description="Cyclic nucleotide-binding" evidence="1">
    <location>
        <begin position="12"/>
        <end position="116"/>
    </location>
</feature>
<dbReference type="SUPFAM" id="SSF46785">
    <property type="entry name" value="Winged helix' DNA-binding domain"/>
    <property type="match status" value="1"/>
</dbReference>
<dbReference type="PROSITE" id="PS50042">
    <property type="entry name" value="CNMP_BINDING_3"/>
    <property type="match status" value="1"/>
</dbReference>
<dbReference type="PANTHER" id="PTHR24567:SF68">
    <property type="entry name" value="DNA-BINDING TRANSCRIPTIONAL DUAL REGULATOR CRP"/>
    <property type="match status" value="1"/>
</dbReference>
<evidence type="ECO:0000313" key="2">
    <source>
        <dbReference type="EMBL" id="VAX25356.1"/>
    </source>
</evidence>
<organism evidence="2">
    <name type="scientific">hydrothermal vent metagenome</name>
    <dbReference type="NCBI Taxonomy" id="652676"/>
    <lineage>
        <taxon>unclassified sequences</taxon>
        <taxon>metagenomes</taxon>
        <taxon>ecological metagenomes</taxon>
    </lineage>
</organism>
<dbReference type="PANTHER" id="PTHR24567">
    <property type="entry name" value="CRP FAMILY TRANSCRIPTIONAL REGULATORY PROTEIN"/>
    <property type="match status" value="1"/>
</dbReference>
<dbReference type="SUPFAM" id="SSF51206">
    <property type="entry name" value="cAMP-binding domain-like"/>
    <property type="match status" value="1"/>
</dbReference>